<reference evidence="1 2" key="1">
    <citation type="submission" date="2020-10" db="EMBL/GenBank/DDBJ databases">
        <title>Myceligenerans pegani sp. nov., an endophytic actinomycete isolated from Peganum harmala L. in Xinjiang, China.</title>
        <authorList>
            <person name="Xin L."/>
        </authorList>
    </citation>
    <scope>NUCLEOTIDE SEQUENCE [LARGE SCALE GENOMIC DNA]</scope>
    <source>
        <strain evidence="1 2">TRM65318</strain>
    </source>
</reference>
<protein>
    <submittedName>
        <fullName evidence="1">Uncharacterized protein</fullName>
    </submittedName>
</protein>
<sequence length="59" mass="6138">MPATSDVVRAGHDLFGWIGRHGLAVVGPTLEEHLVDDDGRGGTVLEIPVRPAPGRVSGP</sequence>
<dbReference type="EMBL" id="JADAQT010000107">
    <property type="protein sequence ID" value="MBE1878076.1"/>
    <property type="molecule type" value="Genomic_DNA"/>
</dbReference>
<keyword evidence="2" id="KW-1185">Reference proteome</keyword>
<accession>A0ABR9N4H9</accession>
<name>A0ABR9N4H9_9MICO</name>
<dbReference type="RefSeq" id="WP_192864626.1">
    <property type="nucleotide sequence ID" value="NZ_JADAQT010000107.1"/>
</dbReference>
<organism evidence="1 2">
    <name type="scientific">Myceligenerans pegani</name>
    <dbReference type="NCBI Taxonomy" id="2776917"/>
    <lineage>
        <taxon>Bacteria</taxon>
        <taxon>Bacillati</taxon>
        <taxon>Actinomycetota</taxon>
        <taxon>Actinomycetes</taxon>
        <taxon>Micrococcales</taxon>
        <taxon>Promicromonosporaceae</taxon>
        <taxon>Myceligenerans</taxon>
    </lineage>
</organism>
<gene>
    <name evidence="1" type="ORF">IHE71_20505</name>
</gene>
<comment type="caution">
    <text evidence="1">The sequence shown here is derived from an EMBL/GenBank/DDBJ whole genome shotgun (WGS) entry which is preliminary data.</text>
</comment>
<dbReference type="Proteomes" id="UP000625527">
    <property type="component" value="Unassembled WGS sequence"/>
</dbReference>
<evidence type="ECO:0000313" key="1">
    <source>
        <dbReference type="EMBL" id="MBE1878076.1"/>
    </source>
</evidence>
<evidence type="ECO:0000313" key="2">
    <source>
        <dbReference type="Proteomes" id="UP000625527"/>
    </source>
</evidence>
<proteinExistence type="predicted"/>